<dbReference type="Gene3D" id="3.30.920.30">
    <property type="entry name" value="Hypothetical protein"/>
    <property type="match status" value="1"/>
</dbReference>
<dbReference type="InterPro" id="IPR038570">
    <property type="entry name" value="HicA_sf"/>
</dbReference>
<dbReference type="RefSeq" id="WP_163283629.1">
    <property type="nucleotide sequence ID" value="NZ_JAAGVY010000006.1"/>
</dbReference>
<evidence type="ECO:0000256" key="1">
    <source>
        <dbReference type="ARBA" id="ARBA00006620"/>
    </source>
</evidence>
<sequence length="62" mass="7104">MNSKELEKRVIAIDWFFDRQKGSHKIFKHPTIEGFLVIPFHGSKDIPIGTLNSILKKAGLKK</sequence>
<keyword evidence="5" id="KW-0378">Hydrolase</keyword>
<comment type="caution">
    <text evidence="8">The sequence shown here is derived from an EMBL/GenBank/DDBJ whole genome shotgun (WGS) entry which is preliminary data.</text>
</comment>
<reference evidence="8 9" key="1">
    <citation type="submission" date="2020-02" db="EMBL/GenBank/DDBJ databases">
        <title>Out from the shadows clarifying the taxonomy of the family Cryomorphaceae and related taxa by utilizing the GTDB taxonomic framework.</title>
        <authorList>
            <person name="Bowman J.P."/>
        </authorList>
    </citation>
    <scope>NUCLEOTIDE SEQUENCE [LARGE SCALE GENOMIC DNA]</scope>
    <source>
        <strain evidence="8 9">QSSC 1-22</strain>
    </source>
</reference>
<accession>A0A7K3WMP2</accession>
<dbReference type="AlphaFoldDB" id="A0A7K3WMP2"/>
<dbReference type="SUPFAM" id="SSF54786">
    <property type="entry name" value="YcfA/nrd intein domain"/>
    <property type="match status" value="1"/>
</dbReference>
<dbReference type="EMBL" id="JAAGVY010000006">
    <property type="protein sequence ID" value="NEN22906.1"/>
    <property type="molecule type" value="Genomic_DNA"/>
</dbReference>
<keyword evidence="9" id="KW-1185">Reference proteome</keyword>
<evidence type="ECO:0000256" key="2">
    <source>
        <dbReference type="ARBA" id="ARBA00022649"/>
    </source>
</evidence>
<evidence type="ECO:0000256" key="7">
    <source>
        <dbReference type="ARBA" id="ARBA00023016"/>
    </source>
</evidence>
<evidence type="ECO:0000256" key="5">
    <source>
        <dbReference type="ARBA" id="ARBA00022801"/>
    </source>
</evidence>
<gene>
    <name evidence="8" type="ORF">G3O08_05265</name>
</gene>
<protein>
    <submittedName>
        <fullName evidence="8">Addiction module toxin, HicA family</fullName>
    </submittedName>
</protein>
<organism evidence="8 9">
    <name type="scientific">Cryomorpha ignava</name>
    <dbReference type="NCBI Taxonomy" id="101383"/>
    <lineage>
        <taxon>Bacteria</taxon>
        <taxon>Pseudomonadati</taxon>
        <taxon>Bacteroidota</taxon>
        <taxon>Flavobacteriia</taxon>
        <taxon>Flavobacteriales</taxon>
        <taxon>Cryomorphaceae</taxon>
        <taxon>Cryomorpha</taxon>
    </lineage>
</organism>
<evidence type="ECO:0000256" key="3">
    <source>
        <dbReference type="ARBA" id="ARBA00022722"/>
    </source>
</evidence>
<comment type="similarity">
    <text evidence="1">Belongs to the HicA mRNA interferase family.</text>
</comment>
<name>A0A7K3WMP2_9FLAO</name>
<dbReference type="InterPro" id="IPR012933">
    <property type="entry name" value="HicA_mRNA_interferase"/>
</dbReference>
<evidence type="ECO:0000256" key="4">
    <source>
        <dbReference type="ARBA" id="ARBA00022759"/>
    </source>
</evidence>
<dbReference type="GO" id="GO:0003729">
    <property type="term" value="F:mRNA binding"/>
    <property type="evidence" value="ECO:0007669"/>
    <property type="project" value="InterPro"/>
</dbReference>
<keyword evidence="4" id="KW-0255">Endonuclease</keyword>
<proteinExistence type="inferred from homology"/>
<dbReference type="GO" id="GO:0004519">
    <property type="term" value="F:endonuclease activity"/>
    <property type="evidence" value="ECO:0007669"/>
    <property type="project" value="UniProtKB-KW"/>
</dbReference>
<keyword evidence="2" id="KW-1277">Toxin-antitoxin system</keyword>
<evidence type="ECO:0000256" key="6">
    <source>
        <dbReference type="ARBA" id="ARBA00022884"/>
    </source>
</evidence>
<dbReference type="Pfam" id="PF07927">
    <property type="entry name" value="HicA_toxin"/>
    <property type="match status" value="1"/>
</dbReference>
<evidence type="ECO:0000313" key="9">
    <source>
        <dbReference type="Proteomes" id="UP000486602"/>
    </source>
</evidence>
<evidence type="ECO:0000313" key="8">
    <source>
        <dbReference type="EMBL" id="NEN22906.1"/>
    </source>
</evidence>
<dbReference type="Proteomes" id="UP000486602">
    <property type="component" value="Unassembled WGS sequence"/>
</dbReference>
<keyword evidence="3" id="KW-0540">Nuclease</keyword>
<keyword evidence="6" id="KW-0694">RNA-binding</keyword>
<dbReference type="GO" id="GO:0016787">
    <property type="term" value="F:hydrolase activity"/>
    <property type="evidence" value="ECO:0007669"/>
    <property type="project" value="UniProtKB-KW"/>
</dbReference>
<keyword evidence="7" id="KW-0346">Stress response</keyword>